<keyword evidence="3" id="KW-1185">Reference proteome</keyword>
<geneLocation type="plasmid" evidence="3">
    <name>pthaf100_a</name>
</geneLocation>
<dbReference type="KEGG" id="vaq:FIV01_14875"/>
<proteinExistence type="predicted"/>
<dbReference type="EMBL" id="CP045351">
    <property type="protein sequence ID" value="QFT27668.1"/>
    <property type="molecule type" value="Genomic_DNA"/>
</dbReference>
<name>A0A5P9CMX7_9VIBR</name>
<keyword evidence="2" id="KW-0614">Plasmid</keyword>
<feature type="region of interest" description="Disordered" evidence="1">
    <location>
        <begin position="87"/>
        <end position="109"/>
    </location>
</feature>
<dbReference type="RefSeq" id="WP_152431767.1">
    <property type="nucleotide sequence ID" value="NZ_CBCSDK010000012.1"/>
</dbReference>
<dbReference type="AlphaFoldDB" id="A0A5P9CMX7"/>
<reference evidence="2 3" key="1">
    <citation type="submission" date="2019-10" db="EMBL/GenBank/DDBJ databases">
        <title>Complete genome sequence of Vibrio sp. strain THAF100, isolated from non-filtered water from the water column of tank 6 of a marine aquarium containing stony-coral fragments. Water maintained at 26 degree C.</title>
        <authorList>
            <person name="Ruckert C."/>
            <person name="Franco A."/>
            <person name="Kalinowski J."/>
            <person name="Glaeser S."/>
        </authorList>
    </citation>
    <scope>NUCLEOTIDE SEQUENCE [LARGE SCALE GENOMIC DNA]</scope>
    <source>
        <strain evidence="2 3">THAF100</strain>
        <plasmid evidence="3">pthaf100_a</plasmid>
    </source>
</reference>
<evidence type="ECO:0000256" key="1">
    <source>
        <dbReference type="SAM" id="MobiDB-lite"/>
    </source>
</evidence>
<evidence type="ECO:0000313" key="2">
    <source>
        <dbReference type="EMBL" id="QFT27668.1"/>
    </source>
</evidence>
<gene>
    <name evidence="2" type="ORF">FIV01_14875</name>
</gene>
<protein>
    <submittedName>
        <fullName evidence="2">Uncharacterized protein</fullName>
    </submittedName>
</protein>
<dbReference type="Proteomes" id="UP000326936">
    <property type="component" value="Plasmid pTHAF100_a"/>
</dbReference>
<accession>A0A5P9CMX7</accession>
<evidence type="ECO:0000313" key="3">
    <source>
        <dbReference type="Proteomes" id="UP000326936"/>
    </source>
</evidence>
<organism evidence="2 3">
    <name type="scientific">Vibrio aquimaris</name>
    <dbReference type="NCBI Taxonomy" id="2587862"/>
    <lineage>
        <taxon>Bacteria</taxon>
        <taxon>Pseudomonadati</taxon>
        <taxon>Pseudomonadota</taxon>
        <taxon>Gammaproteobacteria</taxon>
        <taxon>Vibrionales</taxon>
        <taxon>Vibrionaceae</taxon>
        <taxon>Vibrio</taxon>
    </lineage>
</organism>
<sequence length="109" mass="12513">MDNRHGNSGTSLQYAVAQFAGHDNVMIKKDGYKKSILKRVEENEYSEYKRLKEGGIGEKVFPLIIKTLKFDTPEYVKKVNKIKEEMDEAEEPTWSAMKVPDGSTEKKEL</sequence>